<evidence type="ECO:0000256" key="1">
    <source>
        <dbReference type="SAM" id="Phobius"/>
    </source>
</evidence>
<dbReference type="AlphaFoldDB" id="A0A159Z4K6"/>
<feature type="transmembrane region" description="Helical" evidence="1">
    <location>
        <begin position="16"/>
        <end position="37"/>
    </location>
</feature>
<dbReference type="KEGG" id="daa:AKL17_2901"/>
<feature type="transmembrane region" description="Helical" evidence="1">
    <location>
        <begin position="125"/>
        <end position="147"/>
    </location>
</feature>
<gene>
    <name evidence="2" type="ORF">AKL17_2901</name>
</gene>
<dbReference type="PANTHER" id="PTHR34989:SF1">
    <property type="entry name" value="PROTEIN HDED"/>
    <property type="match status" value="1"/>
</dbReference>
<protein>
    <recommendedName>
        <fullName evidence="4">HdeD family acid-resistance protein</fullName>
    </recommendedName>
</protein>
<keyword evidence="1" id="KW-0812">Transmembrane</keyword>
<feature type="transmembrane region" description="Helical" evidence="1">
    <location>
        <begin position="96"/>
        <end position="118"/>
    </location>
</feature>
<dbReference type="Pfam" id="PF03729">
    <property type="entry name" value="DUF308"/>
    <property type="match status" value="1"/>
</dbReference>
<feature type="transmembrane region" description="Helical" evidence="1">
    <location>
        <begin position="153"/>
        <end position="173"/>
    </location>
</feature>
<dbReference type="RefSeq" id="WP_066814260.1">
    <property type="nucleotide sequence ID" value="NZ_CP012661.1"/>
</dbReference>
<keyword evidence="1" id="KW-0472">Membrane</keyword>
<evidence type="ECO:0000313" key="3">
    <source>
        <dbReference type="Proteomes" id="UP000076128"/>
    </source>
</evidence>
<name>A0A159Z4K6_9RHOB</name>
<dbReference type="InterPro" id="IPR052712">
    <property type="entry name" value="Acid_resist_chaperone_HdeD"/>
</dbReference>
<keyword evidence="3" id="KW-1185">Reference proteome</keyword>
<feature type="transmembrane region" description="Helical" evidence="1">
    <location>
        <begin position="43"/>
        <end position="61"/>
    </location>
</feature>
<organism evidence="2 3">
    <name type="scientific">Frigidibacter mobilis</name>
    <dbReference type="NCBI Taxonomy" id="1335048"/>
    <lineage>
        <taxon>Bacteria</taxon>
        <taxon>Pseudomonadati</taxon>
        <taxon>Pseudomonadota</taxon>
        <taxon>Alphaproteobacteria</taxon>
        <taxon>Rhodobacterales</taxon>
        <taxon>Paracoccaceae</taxon>
        <taxon>Frigidibacter</taxon>
    </lineage>
</organism>
<dbReference type="EMBL" id="CP012661">
    <property type="protein sequence ID" value="AMY70137.1"/>
    <property type="molecule type" value="Genomic_DNA"/>
</dbReference>
<evidence type="ECO:0000313" key="2">
    <source>
        <dbReference type="EMBL" id="AMY70137.1"/>
    </source>
</evidence>
<dbReference type="PANTHER" id="PTHR34989">
    <property type="entry name" value="PROTEIN HDED"/>
    <property type="match status" value="1"/>
</dbReference>
<feature type="transmembrane region" description="Helical" evidence="1">
    <location>
        <begin position="73"/>
        <end position="90"/>
    </location>
</feature>
<dbReference type="Proteomes" id="UP000076128">
    <property type="component" value="Chromosome"/>
</dbReference>
<reference evidence="2 3" key="1">
    <citation type="submission" date="2015-09" db="EMBL/GenBank/DDBJ databases">
        <title>Complete genome sequence of Defluviimonas alba cai42t isolated from an oilfield in Xinjiang.</title>
        <authorList>
            <person name="Geng S."/>
            <person name="Pan X."/>
            <person name="Wu X."/>
        </authorList>
    </citation>
    <scope>NUCLEOTIDE SEQUENCE [LARGE SCALE GENOMIC DNA]</scope>
    <source>
        <strain evidence="3">cai42</strain>
    </source>
</reference>
<dbReference type="STRING" id="1335048.AKL17_2901"/>
<sequence length="183" mass="18913">MIPEPTPRLPFSPRGLIWTGAVFVLFGLAAVALPVAATIAVEQLVAALLLVWGAAGIGFAAAMRPAPEWRMTAALFAGILLLGAVFLVFPRNGIETMTMLLVAVFLVEGVVALTIGLGMRKLIQAWGLLVMSGLASLALGVLILGGWPGTAAWMLGLLTGLNFLSNGVTLLLVGRAGARSGLK</sequence>
<dbReference type="InterPro" id="IPR005325">
    <property type="entry name" value="DUF308_memb"/>
</dbReference>
<keyword evidence="1" id="KW-1133">Transmembrane helix</keyword>
<dbReference type="GO" id="GO:0005886">
    <property type="term" value="C:plasma membrane"/>
    <property type="evidence" value="ECO:0007669"/>
    <property type="project" value="TreeGrafter"/>
</dbReference>
<accession>A0A159Z4K6</accession>
<evidence type="ECO:0008006" key="4">
    <source>
        <dbReference type="Google" id="ProtNLM"/>
    </source>
</evidence>
<proteinExistence type="predicted"/>